<dbReference type="Proteomes" id="UP000289808">
    <property type="component" value="Unassembled WGS sequence"/>
</dbReference>
<dbReference type="Pfam" id="PF05521">
    <property type="entry name" value="Phage_HCP"/>
    <property type="match status" value="1"/>
</dbReference>
<evidence type="ECO:0000313" key="2">
    <source>
        <dbReference type="Proteomes" id="UP000289808"/>
    </source>
</evidence>
<sequence length="118" mass="13417">MTMVQLQTWDRLSNRITFGTVEDSEDDNGLPTNEFKALTSPTLCGRWGLTTTQMIQNQGHHHDESFIVVIHHRRNYDGITHAQYNGKLYEVSDINLDPFQNPTAGDLITLTKVTDRDG</sequence>
<accession>A0A4Q0LVG0</accession>
<dbReference type="EMBL" id="SCLX01000009">
    <property type="protein sequence ID" value="RXF59179.1"/>
    <property type="molecule type" value="Genomic_DNA"/>
</dbReference>
<organism evidence="1 2">
    <name type="scientific">Lactobacillus crispatus</name>
    <dbReference type="NCBI Taxonomy" id="47770"/>
    <lineage>
        <taxon>Bacteria</taxon>
        <taxon>Bacillati</taxon>
        <taxon>Bacillota</taxon>
        <taxon>Bacilli</taxon>
        <taxon>Lactobacillales</taxon>
        <taxon>Lactobacillaceae</taxon>
        <taxon>Lactobacillus</taxon>
    </lineage>
</organism>
<protein>
    <submittedName>
        <fullName evidence="1">Head-tail adaptor protein</fullName>
    </submittedName>
</protein>
<proteinExistence type="predicted"/>
<dbReference type="InterPro" id="IPR008767">
    <property type="entry name" value="Phage_SPP1_head-tail_adaptor"/>
</dbReference>
<comment type="caution">
    <text evidence="1">The sequence shown here is derived from an EMBL/GenBank/DDBJ whole genome shotgun (WGS) entry which is preliminary data.</text>
</comment>
<name>A0A4Q0LVG0_9LACO</name>
<gene>
    <name evidence="1" type="ORF">ERD32_02500</name>
</gene>
<evidence type="ECO:0000313" key="1">
    <source>
        <dbReference type="EMBL" id="RXF59179.1"/>
    </source>
</evidence>
<reference evidence="1 2" key="1">
    <citation type="submission" date="2019-01" db="EMBL/GenBank/DDBJ databases">
        <title>The genome sequence of Lactobacillus crispatus L49.</title>
        <authorList>
            <person name="Zhong J."/>
            <person name="Zhang J."/>
        </authorList>
    </citation>
    <scope>NUCLEOTIDE SEQUENCE [LARGE SCALE GENOMIC DNA]</scope>
    <source>
        <strain evidence="1 2">L49</strain>
    </source>
</reference>
<dbReference type="AlphaFoldDB" id="A0A4Q0LVG0"/>